<organism evidence="1 2">
    <name type="scientific">Corchorus olitorius</name>
    <dbReference type="NCBI Taxonomy" id="93759"/>
    <lineage>
        <taxon>Eukaryota</taxon>
        <taxon>Viridiplantae</taxon>
        <taxon>Streptophyta</taxon>
        <taxon>Embryophyta</taxon>
        <taxon>Tracheophyta</taxon>
        <taxon>Spermatophyta</taxon>
        <taxon>Magnoliopsida</taxon>
        <taxon>eudicotyledons</taxon>
        <taxon>Gunneridae</taxon>
        <taxon>Pentapetalae</taxon>
        <taxon>rosids</taxon>
        <taxon>malvids</taxon>
        <taxon>Malvales</taxon>
        <taxon>Malvaceae</taxon>
        <taxon>Grewioideae</taxon>
        <taxon>Apeibeae</taxon>
        <taxon>Corchorus</taxon>
    </lineage>
</organism>
<name>A0A1R3KT16_9ROSI</name>
<reference evidence="2" key="1">
    <citation type="submission" date="2013-09" db="EMBL/GenBank/DDBJ databases">
        <title>Corchorus olitorius genome sequencing.</title>
        <authorList>
            <person name="Alam M."/>
            <person name="Haque M.S."/>
            <person name="Islam M.S."/>
            <person name="Emdad E.M."/>
            <person name="Islam M.M."/>
            <person name="Ahmed B."/>
            <person name="Halim A."/>
            <person name="Hossen Q.M.M."/>
            <person name="Hossain M.Z."/>
            <person name="Ahmed R."/>
            <person name="Khan M.M."/>
            <person name="Islam R."/>
            <person name="Rashid M.M."/>
            <person name="Khan S.A."/>
            <person name="Rahman M.S."/>
            <person name="Alam M."/>
            <person name="Yahiya A.S."/>
            <person name="Khan M.S."/>
            <person name="Azam M.S."/>
            <person name="Haque T."/>
            <person name="Lashkar M.Z.H."/>
            <person name="Akhand A.I."/>
            <person name="Morshed G."/>
            <person name="Roy S."/>
            <person name="Uddin K.S."/>
            <person name="Rabeya T."/>
            <person name="Hossain A.S."/>
            <person name="Chowdhury A."/>
            <person name="Snigdha A.R."/>
            <person name="Mortoza M.S."/>
            <person name="Matin S.A."/>
            <person name="Hoque S.M.E."/>
            <person name="Islam M.K."/>
            <person name="Roy D.K."/>
            <person name="Haider R."/>
            <person name="Moosa M.M."/>
            <person name="Elias S.M."/>
            <person name="Hasan A.M."/>
            <person name="Jahan S."/>
            <person name="Shafiuddin M."/>
            <person name="Mahmood N."/>
            <person name="Shommy N.S."/>
        </authorList>
    </citation>
    <scope>NUCLEOTIDE SEQUENCE [LARGE SCALE GENOMIC DNA]</scope>
    <source>
        <strain evidence="2">cv. O-4</strain>
    </source>
</reference>
<proteinExistence type="predicted"/>
<accession>A0A1R3KT16</accession>
<dbReference type="AlphaFoldDB" id="A0A1R3KT16"/>
<sequence>MHEPLERCQVSIGSKFKLAYLVLATPRHPTLPDYSPPSIWSRAFDDIARIESESETETLPHRVNRKLKSIVITDQLKCWMVCIGEEEIAKSASKPLALAYPENLP</sequence>
<protein>
    <submittedName>
        <fullName evidence="1">Uncharacterized protein</fullName>
    </submittedName>
</protein>
<dbReference type="Proteomes" id="UP000187203">
    <property type="component" value="Unassembled WGS sequence"/>
</dbReference>
<keyword evidence="2" id="KW-1185">Reference proteome</keyword>
<dbReference type="EMBL" id="AWUE01011967">
    <property type="protein sequence ID" value="OMP10241.1"/>
    <property type="molecule type" value="Genomic_DNA"/>
</dbReference>
<comment type="caution">
    <text evidence="1">The sequence shown here is derived from an EMBL/GenBank/DDBJ whole genome shotgun (WGS) entry which is preliminary data.</text>
</comment>
<gene>
    <name evidence="1" type="ORF">COLO4_04688</name>
</gene>
<evidence type="ECO:0000313" key="2">
    <source>
        <dbReference type="Proteomes" id="UP000187203"/>
    </source>
</evidence>
<evidence type="ECO:0000313" key="1">
    <source>
        <dbReference type="EMBL" id="OMP10241.1"/>
    </source>
</evidence>